<proteinExistence type="predicted"/>
<evidence type="ECO:0000313" key="2">
    <source>
        <dbReference type="Proteomes" id="UP000278627"/>
    </source>
</evidence>
<reference evidence="1 2" key="2">
    <citation type="submission" date="2018-11" db="EMBL/GenBank/DDBJ databases">
        <authorList>
            <consortium name="Pathogen Informatics"/>
        </authorList>
    </citation>
    <scope>NUCLEOTIDE SEQUENCE [LARGE SCALE GENOMIC DNA]</scope>
</reference>
<dbReference type="EMBL" id="UZAD01013885">
    <property type="protein sequence ID" value="VDN95820.1"/>
    <property type="molecule type" value="Genomic_DNA"/>
</dbReference>
<evidence type="ECO:0000313" key="1">
    <source>
        <dbReference type="EMBL" id="VDN95820.1"/>
    </source>
</evidence>
<dbReference type="WBParaSite" id="BPAG_0001470701-mRNA-1">
    <property type="protein sequence ID" value="BPAG_0001470701-mRNA-1"/>
    <property type="gene ID" value="BPAG_0001470701"/>
</dbReference>
<protein>
    <submittedName>
        <fullName evidence="1 3">Uncharacterized protein</fullName>
    </submittedName>
</protein>
<evidence type="ECO:0000313" key="3">
    <source>
        <dbReference type="WBParaSite" id="BPAG_0001470701-mRNA-1"/>
    </source>
</evidence>
<reference evidence="3" key="1">
    <citation type="submission" date="2017-02" db="UniProtKB">
        <authorList>
            <consortium name="WormBaseParasite"/>
        </authorList>
    </citation>
    <scope>IDENTIFICATION</scope>
</reference>
<dbReference type="AlphaFoldDB" id="A0A0N4U087"/>
<name>A0A0N4U087_BRUPA</name>
<dbReference type="Proteomes" id="UP000278627">
    <property type="component" value="Unassembled WGS sequence"/>
</dbReference>
<gene>
    <name evidence="1" type="ORF">BPAG_LOCUS14635</name>
</gene>
<sequence length="57" mass="7074">MLDNILAAMQFIIIEIDKQFDSIYSVNRYIALFNELYQQFQHNYQKFFSQQNWIFDE</sequence>
<keyword evidence="2" id="KW-1185">Reference proteome</keyword>
<organism evidence="3">
    <name type="scientific">Brugia pahangi</name>
    <name type="common">Filarial nematode worm</name>
    <dbReference type="NCBI Taxonomy" id="6280"/>
    <lineage>
        <taxon>Eukaryota</taxon>
        <taxon>Metazoa</taxon>
        <taxon>Ecdysozoa</taxon>
        <taxon>Nematoda</taxon>
        <taxon>Chromadorea</taxon>
        <taxon>Rhabditida</taxon>
        <taxon>Spirurina</taxon>
        <taxon>Spiruromorpha</taxon>
        <taxon>Filarioidea</taxon>
        <taxon>Onchocercidae</taxon>
        <taxon>Brugia</taxon>
    </lineage>
</organism>
<accession>A0A0N4U087</accession>